<dbReference type="InterPro" id="IPR035940">
    <property type="entry name" value="CAP_sf"/>
</dbReference>
<reference evidence="5 6" key="1">
    <citation type="journal article" date="2008" name="Nature">
        <title>The genome of the model beetle and pest Tribolium castaneum.</title>
        <authorList>
            <consortium name="Tribolium Genome Sequencing Consortium"/>
            <person name="Richards S."/>
            <person name="Gibbs R.A."/>
            <person name="Weinstock G.M."/>
            <person name="Brown S.J."/>
            <person name="Denell R."/>
            <person name="Beeman R.W."/>
            <person name="Gibbs R."/>
            <person name="Beeman R.W."/>
            <person name="Brown S.J."/>
            <person name="Bucher G."/>
            <person name="Friedrich M."/>
            <person name="Grimmelikhuijzen C.J."/>
            <person name="Klingler M."/>
            <person name="Lorenzen M."/>
            <person name="Richards S."/>
            <person name="Roth S."/>
            <person name="Schroder R."/>
            <person name="Tautz D."/>
            <person name="Zdobnov E.M."/>
            <person name="Muzny D."/>
            <person name="Gibbs R.A."/>
            <person name="Weinstock G.M."/>
            <person name="Attaway T."/>
            <person name="Bell S."/>
            <person name="Buhay C.J."/>
            <person name="Chandrabose M.N."/>
            <person name="Chavez D."/>
            <person name="Clerk-Blankenburg K.P."/>
            <person name="Cree A."/>
            <person name="Dao M."/>
            <person name="Davis C."/>
            <person name="Chacko J."/>
            <person name="Dinh H."/>
            <person name="Dugan-Rocha S."/>
            <person name="Fowler G."/>
            <person name="Garner T.T."/>
            <person name="Garnes J."/>
            <person name="Gnirke A."/>
            <person name="Hawes A."/>
            <person name="Hernandez J."/>
            <person name="Hines S."/>
            <person name="Holder M."/>
            <person name="Hume J."/>
            <person name="Jhangiani S.N."/>
            <person name="Joshi V."/>
            <person name="Khan Z.M."/>
            <person name="Jackson L."/>
            <person name="Kovar C."/>
            <person name="Kowis A."/>
            <person name="Lee S."/>
            <person name="Lewis L.R."/>
            <person name="Margolis J."/>
            <person name="Morgan M."/>
            <person name="Nazareth L.V."/>
            <person name="Nguyen N."/>
            <person name="Okwuonu G."/>
            <person name="Parker D."/>
            <person name="Richards S."/>
            <person name="Ruiz S.J."/>
            <person name="Santibanez J."/>
            <person name="Savard J."/>
            <person name="Scherer S.E."/>
            <person name="Schneider B."/>
            <person name="Sodergren E."/>
            <person name="Tautz D."/>
            <person name="Vattahil S."/>
            <person name="Villasana D."/>
            <person name="White C.S."/>
            <person name="Wright R."/>
            <person name="Park Y."/>
            <person name="Beeman R.W."/>
            <person name="Lord J."/>
            <person name="Oppert B."/>
            <person name="Lorenzen M."/>
            <person name="Brown S."/>
            <person name="Wang L."/>
            <person name="Savard J."/>
            <person name="Tautz D."/>
            <person name="Richards S."/>
            <person name="Weinstock G."/>
            <person name="Gibbs R.A."/>
            <person name="Liu Y."/>
            <person name="Worley K."/>
            <person name="Weinstock G."/>
            <person name="Elsik C.G."/>
            <person name="Reese J.T."/>
            <person name="Elhaik E."/>
            <person name="Landan G."/>
            <person name="Graur D."/>
            <person name="Arensburger P."/>
            <person name="Atkinson P."/>
            <person name="Beeman R.W."/>
            <person name="Beidler J."/>
            <person name="Brown S.J."/>
            <person name="Demuth J.P."/>
            <person name="Drury D.W."/>
            <person name="Du Y.Z."/>
            <person name="Fujiwara H."/>
            <person name="Lorenzen M."/>
            <person name="Maselli V."/>
            <person name="Osanai M."/>
            <person name="Park Y."/>
            <person name="Robertson H.M."/>
            <person name="Tu Z."/>
            <person name="Wang J.J."/>
            <person name="Wang S."/>
            <person name="Richards S."/>
            <person name="Song H."/>
            <person name="Zhang L."/>
            <person name="Sodergren E."/>
            <person name="Werner D."/>
            <person name="Stanke M."/>
            <person name="Morgenstern B."/>
            <person name="Solovyev V."/>
            <person name="Kosarev P."/>
            <person name="Brown G."/>
            <person name="Chen H.C."/>
            <person name="Ermolaeva O."/>
            <person name="Hlavina W."/>
            <person name="Kapustin Y."/>
            <person name="Kiryutin B."/>
            <person name="Kitts P."/>
            <person name="Maglott D."/>
            <person name="Pruitt K."/>
            <person name="Sapojnikov V."/>
            <person name="Souvorov A."/>
            <person name="Mackey A.J."/>
            <person name="Waterhouse R.M."/>
            <person name="Wyder S."/>
            <person name="Zdobnov E.M."/>
            <person name="Zdobnov E.M."/>
            <person name="Wyder S."/>
            <person name="Kriventseva E.V."/>
            <person name="Kadowaki T."/>
            <person name="Bork P."/>
            <person name="Aranda M."/>
            <person name="Bao R."/>
            <person name="Beermann A."/>
            <person name="Berns N."/>
            <person name="Bolognesi R."/>
            <person name="Bonneton F."/>
            <person name="Bopp D."/>
            <person name="Brown S.J."/>
            <person name="Bucher G."/>
            <person name="Butts T."/>
            <person name="Chaumot A."/>
            <person name="Denell R.E."/>
            <person name="Ferrier D.E."/>
            <person name="Friedrich M."/>
            <person name="Gordon C.M."/>
            <person name="Jindra M."/>
            <person name="Klingler M."/>
            <person name="Lan Q."/>
            <person name="Lattorff H.M."/>
            <person name="Laudet V."/>
            <person name="von Levetsow C."/>
            <person name="Liu Z."/>
            <person name="Lutz R."/>
            <person name="Lynch J.A."/>
            <person name="da Fonseca R.N."/>
            <person name="Posnien N."/>
            <person name="Reuter R."/>
            <person name="Roth S."/>
            <person name="Savard J."/>
            <person name="Schinko J.B."/>
            <person name="Schmitt C."/>
            <person name="Schoppmeier M."/>
            <person name="Schroder R."/>
            <person name="Shippy T.D."/>
            <person name="Simonnet F."/>
            <person name="Marques-Souza H."/>
            <person name="Tautz D."/>
            <person name="Tomoyasu Y."/>
            <person name="Trauner J."/>
            <person name="Van der Zee M."/>
            <person name="Vervoort M."/>
            <person name="Wittkopp N."/>
            <person name="Wimmer E.A."/>
            <person name="Yang X."/>
            <person name="Jones A.K."/>
            <person name="Sattelle D.B."/>
            <person name="Ebert P.R."/>
            <person name="Nelson D."/>
            <person name="Scott J.G."/>
            <person name="Beeman R.W."/>
            <person name="Muthukrishnan S."/>
            <person name="Kramer K.J."/>
            <person name="Arakane Y."/>
            <person name="Beeman R.W."/>
            <person name="Zhu Q."/>
            <person name="Hogenkamp D."/>
            <person name="Dixit R."/>
            <person name="Oppert B."/>
            <person name="Jiang H."/>
            <person name="Zou Z."/>
            <person name="Marshall J."/>
            <person name="Elpidina E."/>
            <person name="Vinokurov K."/>
            <person name="Oppert C."/>
            <person name="Zou Z."/>
            <person name="Evans J."/>
            <person name="Lu Z."/>
            <person name="Zhao P."/>
            <person name="Sumathipala N."/>
            <person name="Altincicek B."/>
            <person name="Vilcinskas A."/>
            <person name="Williams M."/>
            <person name="Hultmark D."/>
            <person name="Hetru C."/>
            <person name="Jiang H."/>
            <person name="Grimmelikhuijzen C.J."/>
            <person name="Hauser F."/>
            <person name="Cazzamali G."/>
            <person name="Williamson M."/>
            <person name="Park Y."/>
            <person name="Li B."/>
            <person name="Tanaka Y."/>
            <person name="Predel R."/>
            <person name="Neupert S."/>
            <person name="Schachtner J."/>
            <person name="Verleyen P."/>
            <person name="Raible F."/>
            <person name="Bork P."/>
            <person name="Friedrich M."/>
            <person name="Walden K.K."/>
            <person name="Robertson H.M."/>
            <person name="Angeli S."/>
            <person name="Foret S."/>
            <person name="Bucher G."/>
            <person name="Schuetz S."/>
            <person name="Maleszka R."/>
            <person name="Wimmer E.A."/>
            <person name="Beeman R.W."/>
            <person name="Lorenzen M."/>
            <person name="Tomoyasu Y."/>
            <person name="Miller S.C."/>
            <person name="Grossmann D."/>
            <person name="Bucher G."/>
        </authorList>
    </citation>
    <scope>NUCLEOTIDE SEQUENCE [LARGE SCALE GENOMIC DNA]</scope>
    <source>
        <strain evidence="5 6">Georgia GA2</strain>
    </source>
</reference>
<name>A0A139WG89_TRICA</name>
<feature type="chain" id="PRO_5007299916" evidence="3">
    <location>
        <begin position="17"/>
        <end position="301"/>
    </location>
</feature>
<keyword evidence="2" id="KW-0964">Secreted</keyword>
<evidence type="ECO:0000256" key="2">
    <source>
        <dbReference type="ARBA" id="ARBA00022525"/>
    </source>
</evidence>
<dbReference type="InterPro" id="IPR002413">
    <property type="entry name" value="V5_allergen-like"/>
</dbReference>
<dbReference type="Pfam" id="PF00188">
    <property type="entry name" value="CAP"/>
    <property type="match status" value="1"/>
</dbReference>
<evidence type="ECO:0000256" key="3">
    <source>
        <dbReference type="SAM" id="SignalP"/>
    </source>
</evidence>
<accession>A0A139WG89</accession>
<protein>
    <submittedName>
        <fullName evidence="5">Venom allergen 5-like Protein</fullName>
    </submittedName>
</protein>
<dbReference type="SUPFAM" id="SSF55797">
    <property type="entry name" value="PR-1-like"/>
    <property type="match status" value="1"/>
</dbReference>
<feature type="domain" description="SCP" evidence="4">
    <location>
        <begin position="57"/>
        <end position="218"/>
    </location>
</feature>
<gene>
    <name evidence="5" type="primary">AUGUSTUS-3.0.2_33454</name>
    <name evidence="5" type="ORF">TcasGA2_TC033454</name>
</gene>
<proteinExistence type="predicted"/>
<feature type="signal peptide" evidence="3">
    <location>
        <begin position="1"/>
        <end position="16"/>
    </location>
</feature>
<dbReference type="EMBL" id="KQ971348">
    <property type="protein sequence ID" value="KYB26916.1"/>
    <property type="molecule type" value="Genomic_DNA"/>
</dbReference>
<dbReference type="GO" id="GO:0005615">
    <property type="term" value="C:extracellular space"/>
    <property type="evidence" value="ECO:0000318"/>
    <property type="project" value="GO_Central"/>
</dbReference>
<evidence type="ECO:0000256" key="1">
    <source>
        <dbReference type="ARBA" id="ARBA00004613"/>
    </source>
</evidence>
<sequence length="301" mass="34038">MFRSVLFVLCFFYTSGEKFSPKKARFCKIYCGEVKHSACECSSRDGRKEVGLLEVVQFRKLVVGVHNKYRNLVASGKETRGGVGAAADMMALSYSLELEFMVRCWGRSRFHGYYDSCRTMLNGREAGQNIAGDAWQDFTLELVEEQIRKWYEQVKDMKPDIIDSYRPLKAEGIQINHFTAMVWGQADVIGCARIYTEDTVKASFINPTFHQSLICDYGITILRNDTKIKGVNIKGRPVYTKGKPCSMCPAEYKCNLNWTSLCGESKVPEDPAYVFDSPSSAKCAENARILVLIVVVLHSLF</sequence>
<dbReference type="STRING" id="7070.A0A139WG89"/>
<dbReference type="Gene3D" id="3.40.33.10">
    <property type="entry name" value="CAP"/>
    <property type="match status" value="1"/>
</dbReference>
<dbReference type="SMART" id="SM00198">
    <property type="entry name" value="SCP"/>
    <property type="match status" value="1"/>
</dbReference>
<organism evidence="5 6">
    <name type="scientific">Tribolium castaneum</name>
    <name type="common">Red flour beetle</name>
    <dbReference type="NCBI Taxonomy" id="7070"/>
    <lineage>
        <taxon>Eukaryota</taxon>
        <taxon>Metazoa</taxon>
        <taxon>Ecdysozoa</taxon>
        <taxon>Arthropoda</taxon>
        <taxon>Hexapoda</taxon>
        <taxon>Insecta</taxon>
        <taxon>Pterygota</taxon>
        <taxon>Neoptera</taxon>
        <taxon>Endopterygota</taxon>
        <taxon>Coleoptera</taxon>
        <taxon>Polyphaga</taxon>
        <taxon>Cucujiformia</taxon>
        <taxon>Tenebrionidae</taxon>
        <taxon>Tenebrionidae incertae sedis</taxon>
        <taxon>Tribolium</taxon>
    </lineage>
</organism>
<comment type="subcellular location">
    <subcellularLocation>
        <location evidence="1">Secreted</location>
    </subcellularLocation>
</comment>
<dbReference type="Proteomes" id="UP000007266">
    <property type="component" value="Linkage group 6"/>
</dbReference>
<keyword evidence="3" id="KW-0732">Signal</keyword>
<reference evidence="5 6" key="2">
    <citation type="journal article" date="2010" name="Nucleic Acids Res.">
        <title>BeetleBase in 2010: revisions to provide comprehensive genomic information for Tribolium castaneum.</title>
        <authorList>
            <person name="Kim H.S."/>
            <person name="Murphy T."/>
            <person name="Xia J."/>
            <person name="Caragea D."/>
            <person name="Park Y."/>
            <person name="Beeman R.W."/>
            <person name="Lorenzen M.D."/>
            <person name="Butcher S."/>
            <person name="Manak J.R."/>
            <person name="Brown S.J."/>
        </authorList>
    </citation>
    <scope>GENOME REANNOTATION</scope>
    <source>
        <strain evidence="5 6">Georgia GA2</strain>
    </source>
</reference>
<dbReference type="PRINTS" id="PR00838">
    <property type="entry name" value="V5ALLERGEN"/>
</dbReference>
<evidence type="ECO:0000313" key="6">
    <source>
        <dbReference type="Proteomes" id="UP000007266"/>
    </source>
</evidence>
<evidence type="ECO:0000259" key="4">
    <source>
        <dbReference type="SMART" id="SM00198"/>
    </source>
</evidence>
<dbReference type="AlphaFoldDB" id="A0A139WG89"/>
<evidence type="ECO:0000313" key="5">
    <source>
        <dbReference type="EMBL" id="KYB26916.1"/>
    </source>
</evidence>
<keyword evidence="6" id="KW-1185">Reference proteome</keyword>
<dbReference type="CDD" id="cd05380">
    <property type="entry name" value="CAP_euk"/>
    <property type="match status" value="1"/>
</dbReference>
<dbReference type="OrthoDB" id="414826at2759"/>
<dbReference type="InterPro" id="IPR014044">
    <property type="entry name" value="CAP_dom"/>
</dbReference>
<dbReference type="InParanoid" id="A0A139WG89"/>
<dbReference type="FunCoup" id="A0A139WG89">
    <property type="interactions" value="119"/>
</dbReference>
<dbReference type="KEGG" id="tca:103313453"/>